<proteinExistence type="predicted"/>
<dbReference type="Pfam" id="PF01796">
    <property type="entry name" value="OB_ChsH2_C"/>
    <property type="match status" value="1"/>
</dbReference>
<evidence type="ECO:0000259" key="2">
    <source>
        <dbReference type="Pfam" id="PF12172"/>
    </source>
</evidence>
<feature type="domain" description="ChsH2 C-terminal OB-fold" evidence="1">
    <location>
        <begin position="50"/>
        <end position="120"/>
    </location>
</feature>
<dbReference type="InterPro" id="IPR002878">
    <property type="entry name" value="ChsH2_C"/>
</dbReference>
<dbReference type="InterPro" id="IPR052513">
    <property type="entry name" value="Thioester_dehydratase-like"/>
</dbReference>
<feature type="domain" description="ChsH2 rubredoxin-like zinc ribbon" evidence="2">
    <location>
        <begin position="18"/>
        <end position="48"/>
    </location>
</feature>
<evidence type="ECO:0000313" key="3">
    <source>
        <dbReference type="EMBL" id="SVB50971.1"/>
    </source>
</evidence>
<sequence length="141" mass="15463">VAQVSINENVMDLTDNGPRLKGMRCKNCDNHVFPFQKGCPKCTSDDVEQVELGSKGTLWTWTIQGFPPKSPPYLGESDPQKFKPFGVGYVELPGQLKVESRLTLADPTALKSGMEMELVGEVIGQDEDGNDLVTFAFAPIE</sequence>
<name>A0A382ELZ0_9ZZZZ</name>
<dbReference type="SUPFAM" id="SSF50249">
    <property type="entry name" value="Nucleic acid-binding proteins"/>
    <property type="match status" value="1"/>
</dbReference>
<dbReference type="InterPro" id="IPR012340">
    <property type="entry name" value="NA-bd_OB-fold"/>
</dbReference>
<dbReference type="EMBL" id="UINC01044897">
    <property type="protein sequence ID" value="SVB50971.1"/>
    <property type="molecule type" value="Genomic_DNA"/>
</dbReference>
<dbReference type="PANTHER" id="PTHR34075:SF5">
    <property type="entry name" value="BLR3430 PROTEIN"/>
    <property type="match status" value="1"/>
</dbReference>
<dbReference type="Pfam" id="PF12172">
    <property type="entry name" value="zf-ChsH2"/>
    <property type="match status" value="1"/>
</dbReference>
<organism evidence="3">
    <name type="scientific">marine metagenome</name>
    <dbReference type="NCBI Taxonomy" id="408172"/>
    <lineage>
        <taxon>unclassified sequences</taxon>
        <taxon>metagenomes</taxon>
        <taxon>ecological metagenomes</taxon>
    </lineage>
</organism>
<dbReference type="InterPro" id="IPR022002">
    <property type="entry name" value="ChsH2_Znr"/>
</dbReference>
<dbReference type="Gene3D" id="6.10.30.10">
    <property type="match status" value="1"/>
</dbReference>
<reference evidence="3" key="1">
    <citation type="submission" date="2018-05" db="EMBL/GenBank/DDBJ databases">
        <authorList>
            <person name="Lanie J.A."/>
            <person name="Ng W.-L."/>
            <person name="Kazmierczak K.M."/>
            <person name="Andrzejewski T.M."/>
            <person name="Davidsen T.M."/>
            <person name="Wayne K.J."/>
            <person name="Tettelin H."/>
            <person name="Glass J.I."/>
            <person name="Rusch D."/>
            <person name="Podicherti R."/>
            <person name="Tsui H.-C.T."/>
            <person name="Winkler M.E."/>
        </authorList>
    </citation>
    <scope>NUCLEOTIDE SEQUENCE</scope>
</reference>
<evidence type="ECO:0000259" key="1">
    <source>
        <dbReference type="Pfam" id="PF01796"/>
    </source>
</evidence>
<accession>A0A382ELZ0</accession>
<dbReference type="PANTHER" id="PTHR34075">
    <property type="entry name" value="BLR3430 PROTEIN"/>
    <property type="match status" value="1"/>
</dbReference>
<evidence type="ECO:0008006" key="4">
    <source>
        <dbReference type="Google" id="ProtNLM"/>
    </source>
</evidence>
<feature type="non-terminal residue" evidence="3">
    <location>
        <position position="1"/>
    </location>
</feature>
<dbReference type="AlphaFoldDB" id="A0A382ELZ0"/>
<gene>
    <name evidence="3" type="ORF">METZ01_LOCUS203825</name>
</gene>
<protein>
    <recommendedName>
        <fullName evidence="4">DUF35 domain-containing protein</fullName>
    </recommendedName>
</protein>